<evidence type="ECO:0000256" key="1">
    <source>
        <dbReference type="SAM" id="Phobius"/>
    </source>
</evidence>
<comment type="caution">
    <text evidence="2">The sequence shown here is derived from an EMBL/GenBank/DDBJ whole genome shotgun (WGS) entry which is preliminary data.</text>
</comment>
<dbReference type="Proteomes" id="UP000239388">
    <property type="component" value="Unassembled WGS sequence"/>
</dbReference>
<accession>A0A2S8FLH3</accession>
<keyword evidence="1" id="KW-1133">Transmembrane helix</keyword>
<dbReference type="EMBL" id="PUIB01000018">
    <property type="protein sequence ID" value="PQO33013.1"/>
    <property type="molecule type" value="Genomic_DNA"/>
</dbReference>
<organism evidence="2 3">
    <name type="scientific">Blastopirellula marina</name>
    <dbReference type="NCBI Taxonomy" id="124"/>
    <lineage>
        <taxon>Bacteria</taxon>
        <taxon>Pseudomonadati</taxon>
        <taxon>Planctomycetota</taxon>
        <taxon>Planctomycetia</taxon>
        <taxon>Pirellulales</taxon>
        <taxon>Pirellulaceae</taxon>
        <taxon>Blastopirellula</taxon>
    </lineage>
</organism>
<proteinExistence type="predicted"/>
<protein>
    <submittedName>
        <fullName evidence="2">Uncharacterized protein</fullName>
    </submittedName>
</protein>
<evidence type="ECO:0000313" key="2">
    <source>
        <dbReference type="EMBL" id="PQO33013.1"/>
    </source>
</evidence>
<dbReference type="OrthoDB" id="245850at2"/>
<name>A0A2S8FLH3_9BACT</name>
<dbReference type="RefSeq" id="WP_105356116.1">
    <property type="nucleotide sequence ID" value="NZ_PUIB01000018.1"/>
</dbReference>
<gene>
    <name evidence="2" type="ORF">C5Y98_17915</name>
</gene>
<dbReference type="AlphaFoldDB" id="A0A2S8FLH3"/>
<reference evidence="2 3" key="1">
    <citation type="submission" date="2018-02" db="EMBL/GenBank/DDBJ databases">
        <title>Comparative genomes isolates from brazilian mangrove.</title>
        <authorList>
            <person name="Araujo J.E."/>
            <person name="Taketani R.G."/>
            <person name="Silva M.C.P."/>
            <person name="Loureco M.V."/>
            <person name="Andreote F.D."/>
        </authorList>
    </citation>
    <scope>NUCLEOTIDE SEQUENCE [LARGE SCALE GENOMIC DNA]</scope>
    <source>
        <strain evidence="2 3">NAP PRIS-MGV</strain>
    </source>
</reference>
<feature type="transmembrane region" description="Helical" evidence="1">
    <location>
        <begin position="83"/>
        <end position="104"/>
    </location>
</feature>
<keyword evidence="1" id="KW-0812">Transmembrane</keyword>
<evidence type="ECO:0000313" key="3">
    <source>
        <dbReference type="Proteomes" id="UP000239388"/>
    </source>
</evidence>
<sequence length="328" mass="36971">MTSDQELISRYLDDELREDDRYELNQRVKTSPQFASALAQAVLLHDRLRGELQAQAFSTATTTSEVISPRETRAASSFVGRGAWAVALSLMVLASFVAAVTWLGSSQGELAASQEVDRLIAAQQQSPDRTYQITVEQIAPDSNFPNGDDGRPPKPPLDQARLYVRRGHQFVLVRPLPDGEAFITGSNGLESWAVRPSGPVRVSDDLTRFQHDLPGHEHQMPLINIEEGMQRLLAAYEVEFQSVESTEDQAEPMRRLIAKRKPGNRGPEQVEITYAEQSRLIHEMRFTEMPYGPQRLTIRLTLLEQQDLGPKFFAHPSHHQPDRPVERE</sequence>
<keyword evidence="1" id="KW-0472">Membrane</keyword>